<evidence type="ECO:0000256" key="11">
    <source>
        <dbReference type="ARBA" id="ARBA00049906"/>
    </source>
</evidence>
<comment type="catalytic activity">
    <reaction evidence="10">
        <text>a cytidine in rRNA + S-adenosyl-L-methionine = a 5-methylcytidine in rRNA + S-adenosyl-L-homocysteine + H(+)</text>
        <dbReference type="Rhea" id="RHEA:61484"/>
        <dbReference type="Rhea" id="RHEA-COMP:15836"/>
        <dbReference type="Rhea" id="RHEA-COMP:15837"/>
        <dbReference type="ChEBI" id="CHEBI:15378"/>
        <dbReference type="ChEBI" id="CHEBI:57856"/>
        <dbReference type="ChEBI" id="CHEBI:59789"/>
        <dbReference type="ChEBI" id="CHEBI:74483"/>
        <dbReference type="ChEBI" id="CHEBI:82748"/>
    </reaction>
</comment>
<keyword evidence="2" id="KW-0698">rRNA processing</keyword>
<keyword evidence="18" id="KW-1185">Reference proteome</keyword>
<gene>
    <name evidence="17" type="primary">NSUN4</name>
</gene>
<dbReference type="Gene3D" id="3.40.50.150">
    <property type="entry name" value="Vaccinia Virus protein VP39"/>
    <property type="match status" value="1"/>
</dbReference>
<dbReference type="PANTHER" id="PTHR22808:SF3">
    <property type="entry name" value="5-METHYLCYTOSINE RRNA METHYLTRANSFERASE NSUN4"/>
    <property type="match status" value="1"/>
</dbReference>
<evidence type="ECO:0000313" key="18">
    <source>
        <dbReference type="Proteomes" id="UP000007648"/>
    </source>
</evidence>
<keyword evidence="8" id="KW-0496">Mitochondrion</keyword>
<organism evidence="17 18">
    <name type="scientific">Sarcophilus harrisii</name>
    <name type="common">Tasmanian devil</name>
    <name type="synonym">Sarcophilus laniarius</name>
    <dbReference type="NCBI Taxonomy" id="9305"/>
    <lineage>
        <taxon>Eukaryota</taxon>
        <taxon>Metazoa</taxon>
        <taxon>Chordata</taxon>
        <taxon>Craniata</taxon>
        <taxon>Vertebrata</taxon>
        <taxon>Euteleostomi</taxon>
        <taxon>Mammalia</taxon>
        <taxon>Metatheria</taxon>
        <taxon>Dasyuromorphia</taxon>
        <taxon>Dasyuridae</taxon>
        <taxon>Sarcophilus</taxon>
    </lineage>
</organism>
<evidence type="ECO:0000256" key="4">
    <source>
        <dbReference type="ARBA" id="ARBA00022679"/>
    </source>
</evidence>
<dbReference type="Proteomes" id="UP000007648">
    <property type="component" value="Unassembled WGS sequence"/>
</dbReference>
<reference evidence="17 18" key="1">
    <citation type="journal article" date="2011" name="Proc. Natl. Acad. Sci. U.S.A.">
        <title>Genetic diversity and population structure of the endangered marsupial Sarcophilus harrisii (Tasmanian devil).</title>
        <authorList>
            <person name="Miller W."/>
            <person name="Hayes V.M."/>
            <person name="Ratan A."/>
            <person name="Petersen D.C."/>
            <person name="Wittekindt N.E."/>
            <person name="Miller J."/>
            <person name="Walenz B."/>
            <person name="Knight J."/>
            <person name="Qi J."/>
            <person name="Zhao F."/>
            <person name="Wang Q."/>
            <person name="Bedoya-Reina O.C."/>
            <person name="Katiyar N."/>
            <person name="Tomsho L.P."/>
            <person name="Kasson L.M."/>
            <person name="Hardie R.A."/>
            <person name="Woodbridge P."/>
            <person name="Tindall E.A."/>
            <person name="Bertelsen M.F."/>
            <person name="Dixon D."/>
            <person name="Pyecroft S."/>
            <person name="Helgen K.M."/>
            <person name="Lesk A.M."/>
            <person name="Pringle T.H."/>
            <person name="Patterson N."/>
            <person name="Zhang Y."/>
            <person name="Kreiss A."/>
            <person name="Woods G.M."/>
            <person name="Jones M.E."/>
            <person name="Schuster S.C."/>
        </authorList>
    </citation>
    <scope>NUCLEOTIDE SEQUENCE [LARGE SCALE GENOMIC DNA]</scope>
</reference>
<comment type="subcellular location">
    <subcellularLocation>
        <location evidence="1">Mitochondrion</location>
    </subcellularLocation>
</comment>
<comment type="similarity">
    <text evidence="14">Belongs to the class I-like SAM-binding methyltransferase superfamily. RsmB/NOP family.</text>
</comment>
<dbReference type="AlphaFoldDB" id="A0A7N4PDP1"/>
<evidence type="ECO:0000256" key="13">
    <source>
        <dbReference type="ARBA" id="ARBA00050049"/>
    </source>
</evidence>
<protein>
    <recommendedName>
        <fullName evidence="12">5-cytosine rRNA methyltransferase NSUN4</fullName>
    </recommendedName>
    <alternativeName>
        <fullName evidence="13">5-cytosine tRNA methyltransferase NSUN4</fullName>
    </alternativeName>
    <alternativeName>
        <fullName evidence="9">NOL1/NOP2/Sun domain family member 4</fullName>
    </alternativeName>
</protein>
<dbReference type="GeneTree" id="ENSGT00940000153665"/>
<dbReference type="PRINTS" id="PR02008">
    <property type="entry name" value="RCMTFAMILY"/>
</dbReference>
<evidence type="ECO:0000256" key="5">
    <source>
        <dbReference type="ARBA" id="ARBA00022691"/>
    </source>
</evidence>
<dbReference type="PANTHER" id="PTHR22808">
    <property type="entry name" value="NCL1 YEAST -RELATED NOL1/NOP2/FMU SUN DOMAIN-CONTAINING"/>
    <property type="match status" value="1"/>
</dbReference>
<dbReference type="FunFam" id="3.40.50.150:FF:000055">
    <property type="entry name" value="5-methylcytosine rRNA methyltransferase NSUN4"/>
    <property type="match status" value="1"/>
</dbReference>
<dbReference type="GO" id="GO:1900864">
    <property type="term" value="P:mitochondrial RNA modification"/>
    <property type="evidence" value="ECO:0007669"/>
    <property type="project" value="Ensembl"/>
</dbReference>
<dbReference type="Ensembl" id="ENSSHAT00000045141.1">
    <property type="protein sequence ID" value="ENSSHAP00000036242.1"/>
    <property type="gene ID" value="ENSSHAG00000002565.2"/>
</dbReference>
<feature type="domain" description="SAM-dependent MTase RsmB/NOP-type" evidence="16">
    <location>
        <begin position="81"/>
        <end position="375"/>
    </location>
</feature>
<dbReference type="GO" id="GO:0008649">
    <property type="term" value="F:rRNA methyltransferase activity"/>
    <property type="evidence" value="ECO:0007669"/>
    <property type="project" value="Ensembl"/>
</dbReference>
<feature type="binding site" evidence="14">
    <location>
        <position position="257"/>
    </location>
    <ligand>
        <name>S-adenosyl-L-methionine</name>
        <dbReference type="ChEBI" id="CHEBI:59789"/>
    </ligand>
</feature>
<keyword evidence="7" id="KW-0809">Transit peptide</keyword>
<evidence type="ECO:0000256" key="3">
    <source>
        <dbReference type="ARBA" id="ARBA00022603"/>
    </source>
</evidence>
<keyword evidence="3 14" id="KW-0489">Methyltransferase</keyword>
<dbReference type="InterPro" id="IPR029063">
    <property type="entry name" value="SAM-dependent_MTases_sf"/>
</dbReference>
<accession>A0A7N4PDP1</accession>
<evidence type="ECO:0000256" key="1">
    <source>
        <dbReference type="ARBA" id="ARBA00004173"/>
    </source>
</evidence>
<evidence type="ECO:0000313" key="17">
    <source>
        <dbReference type="Ensembl" id="ENSSHAP00000036242.1"/>
    </source>
</evidence>
<keyword evidence="5 14" id="KW-0949">S-adenosyl-L-methionine</keyword>
<reference evidence="17" key="3">
    <citation type="submission" date="2025-09" db="UniProtKB">
        <authorList>
            <consortium name="Ensembl"/>
        </authorList>
    </citation>
    <scope>IDENTIFICATION</scope>
</reference>
<keyword evidence="6 14" id="KW-0694">RNA-binding</keyword>
<evidence type="ECO:0000256" key="6">
    <source>
        <dbReference type="ARBA" id="ARBA00022884"/>
    </source>
</evidence>
<dbReference type="Gene3D" id="6.20.240.40">
    <property type="match status" value="1"/>
</dbReference>
<proteinExistence type="inferred from homology"/>
<evidence type="ECO:0000256" key="10">
    <source>
        <dbReference type="ARBA" id="ARBA00049302"/>
    </source>
</evidence>
<dbReference type="GO" id="GO:0005762">
    <property type="term" value="C:mitochondrial large ribosomal subunit"/>
    <property type="evidence" value="ECO:0007669"/>
    <property type="project" value="TreeGrafter"/>
</dbReference>
<feature type="region of interest" description="Disordered" evidence="15">
    <location>
        <begin position="106"/>
        <end position="126"/>
    </location>
</feature>
<dbReference type="InterPro" id="IPR023267">
    <property type="entry name" value="RCMT"/>
</dbReference>
<dbReference type="FunCoup" id="A0A7N4PDP1">
    <property type="interactions" value="919"/>
</dbReference>
<comment type="catalytic activity">
    <reaction evidence="11">
        <text>a cytidine in mRNA + S-adenosyl-L-methionine = a 5-methylcytidine in mRNA + S-adenosyl-L-homocysteine + H(+)</text>
        <dbReference type="Rhea" id="RHEA:61464"/>
        <dbReference type="Rhea" id="RHEA-COMP:15145"/>
        <dbReference type="Rhea" id="RHEA-COMP:15826"/>
        <dbReference type="ChEBI" id="CHEBI:15378"/>
        <dbReference type="ChEBI" id="CHEBI:57856"/>
        <dbReference type="ChEBI" id="CHEBI:59789"/>
        <dbReference type="ChEBI" id="CHEBI:74483"/>
        <dbReference type="ChEBI" id="CHEBI:82748"/>
    </reaction>
</comment>
<sequence>MQASRRLLAEARRLLSRPAPGLIPRRLRHKKKWASTEPKFSPARLALQNFDVNYKVQFGELWPSVRVSLLSEHKYGALVNHFSAWDKAVSELERLQAQEFVTQARRRGQQEAFPQGPGAPPRPPAARWPCSPNLRCYTFARGDIGRFRPPRASSLGLLDYYLLDASSLLPVLALDVQPGDAVLDLCAGPGGKTLALLLTGCCRHLTANDISGSRARRLRQVLRSYVPQDVNHVQVTSQDGRMWGDLERDTYDRVLVDVPCTTDRHSVLEENNNIFQRSRKTERQMLPMLQVQLLVAGLLATRPGGAAVYSTCTLSHLQNEYVVGGAVEILANQYQIHVQVEDLSCFRHLFQDTFSFFPSCRMGELVCFVQAGGRCWEMGWHPLHSTLCDSGPDLLWCLLRAQRRGWSSSGHKEQLGEALAQSRAHHLYLWLPLFLEV</sequence>
<evidence type="ECO:0000256" key="12">
    <source>
        <dbReference type="ARBA" id="ARBA00050027"/>
    </source>
</evidence>
<dbReference type="InterPro" id="IPR049560">
    <property type="entry name" value="MeTrfase_RsmB-F_NOP2_cat"/>
</dbReference>
<dbReference type="InParanoid" id="A0A7N4PDP1"/>
<name>A0A7N4PDP1_SARHA</name>
<feature type="binding site" evidence="14">
    <location>
        <position position="209"/>
    </location>
    <ligand>
        <name>S-adenosyl-L-methionine</name>
        <dbReference type="ChEBI" id="CHEBI:59789"/>
    </ligand>
</feature>
<evidence type="ECO:0000256" key="15">
    <source>
        <dbReference type="SAM" id="MobiDB-lite"/>
    </source>
</evidence>
<feature type="binding site" evidence="14">
    <location>
        <position position="239"/>
    </location>
    <ligand>
        <name>S-adenosyl-L-methionine</name>
        <dbReference type="ChEBI" id="CHEBI:59789"/>
    </ligand>
</feature>
<dbReference type="CDD" id="cd02440">
    <property type="entry name" value="AdoMet_MTases"/>
    <property type="match status" value="1"/>
</dbReference>
<dbReference type="Pfam" id="PF01189">
    <property type="entry name" value="Methyltr_RsmB-F"/>
    <property type="match status" value="1"/>
</dbReference>
<dbReference type="GO" id="GO:0000957">
    <property type="term" value="P:mitochondrial RNA catabolic process"/>
    <property type="evidence" value="ECO:0007669"/>
    <property type="project" value="Ensembl"/>
</dbReference>
<dbReference type="SUPFAM" id="SSF53335">
    <property type="entry name" value="S-adenosyl-L-methionine-dependent methyltransferases"/>
    <property type="match status" value="1"/>
</dbReference>
<feature type="binding site" evidence="14">
    <location>
        <begin position="186"/>
        <end position="192"/>
    </location>
    <ligand>
        <name>S-adenosyl-L-methionine</name>
        <dbReference type="ChEBI" id="CHEBI:59789"/>
    </ligand>
</feature>
<evidence type="ECO:0000256" key="2">
    <source>
        <dbReference type="ARBA" id="ARBA00022552"/>
    </source>
</evidence>
<dbReference type="GO" id="GO:0003723">
    <property type="term" value="F:RNA binding"/>
    <property type="evidence" value="ECO:0007669"/>
    <property type="project" value="UniProtKB-UniRule"/>
</dbReference>
<feature type="compositionally biased region" description="Pro residues" evidence="15">
    <location>
        <begin position="117"/>
        <end position="126"/>
    </location>
</feature>
<dbReference type="InterPro" id="IPR001678">
    <property type="entry name" value="MeTrfase_RsmB-F_NOP2_dom"/>
</dbReference>
<evidence type="ECO:0000256" key="14">
    <source>
        <dbReference type="PROSITE-ProRule" id="PRU01023"/>
    </source>
</evidence>
<feature type="active site" description="Nucleophile" evidence="14">
    <location>
        <position position="312"/>
    </location>
</feature>
<evidence type="ECO:0000256" key="7">
    <source>
        <dbReference type="ARBA" id="ARBA00022946"/>
    </source>
</evidence>
<dbReference type="GO" id="GO:0062152">
    <property type="term" value="F:mRNA (cytidine-5-)-methyltransferase activity"/>
    <property type="evidence" value="ECO:0007669"/>
    <property type="project" value="Ensembl"/>
</dbReference>
<keyword evidence="4 14" id="KW-0808">Transferase</keyword>
<dbReference type="PROSITE" id="PS51686">
    <property type="entry name" value="SAM_MT_RSMB_NOP"/>
    <property type="match status" value="1"/>
</dbReference>
<evidence type="ECO:0000259" key="16">
    <source>
        <dbReference type="PROSITE" id="PS51686"/>
    </source>
</evidence>
<dbReference type="SMR" id="A0A7N4PDP1"/>
<reference evidence="17" key="2">
    <citation type="submission" date="2025-08" db="UniProtKB">
        <authorList>
            <consortium name="Ensembl"/>
        </authorList>
    </citation>
    <scope>IDENTIFICATION</scope>
</reference>
<evidence type="ECO:0000256" key="9">
    <source>
        <dbReference type="ARBA" id="ARBA00042050"/>
    </source>
</evidence>
<evidence type="ECO:0000256" key="8">
    <source>
        <dbReference type="ARBA" id="ARBA00023128"/>
    </source>
</evidence>